<feature type="domain" description="RNase H type-1" evidence="1">
    <location>
        <begin position="62"/>
        <end position="139"/>
    </location>
</feature>
<comment type="caution">
    <text evidence="2">The sequence shown here is derived from an EMBL/GenBank/DDBJ whole genome shotgun (WGS) entry which is preliminary data.</text>
</comment>
<name>A0A7J8M8S1_9ROSI</name>
<dbReference type="GO" id="GO:0003676">
    <property type="term" value="F:nucleic acid binding"/>
    <property type="evidence" value="ECO:0007669"/>
    <property type="project" value="InterPro"/>
</dbReference>
<evidence type="ECO:0000313" key="3">
    <source>
        <dbReference type="Proteomes" id="UP000593572"/>
    </source>
</evidence>
<dbReference type="EMBL" id="JABEZX010000007">
    <property type="protein sequence ID" value="MBA0561096.1"/>
    <property type="molecule type" value="Genomic_DNA"/>
</dbReference>
<sequence>MVSTPCSVTGSGLFLGTRNTSFGQSYNIVLFGIEELESRLPGEQMQSTVRWSPPVHPLVKMNFDAGFRLGTLESCSGAVVRDNEGMVLGPCVHFNANVPDSFAAEALACFQALSFVRDMDFHAVEVEGDWWTVLSKLVATKIDSSGISPME</sequence>
<dbReference type="PANTHER" id="PTHR47074:SF61">
    <property type="entry name" value="RNASE H TYPE-1 DOMAIN-CONTAINING PROTEIN"/>
    <property type="match status" value="1"/>
</dbReference>
<keyword evidence="3" id="KW-1185">Reference proteome</keyword>
<proteinExistence type="predicted"/>
<dbReference type="InterPro" id="IPR002156">
    <property type="entry name" value="RNaseH_domain"/>
</dbReference>
<gene>
    <name evidence="2" type="ORF">Golob_017949</name>
</gene>
<evidence type="ECO:0000313" key="2">
    <source>
        <dbReference type="EMBL" id="MBA0561096.1"/>
    </source>
</evidence>
<dbReference type="PANTHER" id="PTHR47074">
    <property type="entry name" value="BNAC02G40300D PROTEIN"/>
    <property type="match status" value="1"/>
</dbReference>
<dbReference type="Pfam" id="PF13456">
    <property type="entry name" value="RVT_3"/>
    <property type="match status" value="1"/>
</dbReference>
<evidence type="ECO:0000259" key="1">
    <source>
        <dbReference type="Pfam" id="PF13456"/>
    </source>
</evidence>
<organism evidence="2 3">
    <name type="scientific">Gossypium lobatum</name>
    <dbReference type="NCBI Taxonomy" id="34289"/>
    <lineage>
        <taxon>Eukaryota</taxon>
        <taxon>Viridiplantae</taxon>
        <taxon>Streptophyta</taxon>
        <taxon>Embryophyta</taxon>
        <taxon>Tracheophyta</taxon>
        <taxon>Spermatophyta</taxon>
        <taxon>Magnoliopsida</taxon>
        <taxon>eudicotyledons</taxon>
        <taxon>Gunneridae</taxon>
        <taxon>Pentapetalae</taxon>
        <taxon>rosids</taxon>
        <taxon>malvids</taxon>
        <taxon>Malvales</taxon>
        <taxon>Malvaceae</taxon>
        <taxon>Malvoideae</taxon>
        <taxon>Gossypium</taxon>
    </lineage>
</organism>
<dbReference type="GO" id="GO:0004523">
    <property type="term" value="F:RNA-DNA hybrid ribonuclease activity"/>
    <property type="evidence" value="ECO:0007669"/>
    <property type="project" value="InterPro"/>
</dbReference>
<dbReference type="AlphaFoldDB" id="A0A7J8M8S1"/>
<accession>A0A7J8M8S1</accession>
<reference evidence="2 3" key="1">
    <citation type="journal article" date="2019" name="Genome Biol. Evol.">
        <title>Insights into the evolution of the New World diploid cottons (Gossypium, subgenus Houzingenia) based on genome sequencing.</title>
        <authorList>
            <person name="Grover C.E."/>
            <person name="Arick M.A. 2nd"/>
            <person name="Thrash A."/>
            <person name="Conover J.L."/>
            <person name="Sanders W.S."/>
            <person name="Peterson D.G."/>
            <person name="Frelichowski J.E."/>
            <person name="Scheffler J.A."/>
            <person name="Scheffler B.E."/>
            <person name="Wendel J.F."/>
        </authorList>
    </citation>
    <scope>NUCLEOTIDE SEQUENCE [LARGE SCALE GENOMIC DNA]</scope>
    <source>
        <strain evidence="2">157</strain>
        <tissue evidence="2">Leaf</tissue>
    </source>
</reference>
<dbReference type="CDD" id="cd06222">
    <property type="entry name" value="RNase_H_like"/>
    <property type="match status" value="1"/>
</dbReference>
<protein>
    <recommendedName>
        <fullName evidence="1">RNase H type-1 domain-containing protein</fullName>
    </recommendedName>
</protein>
<dbReference type="InterPro" id="IPR044730">
    <property type="entry name" value="RNase_H-like_dom_plant"/>
</dbReference>
<dbReference type="InterPro" id="IPR052929">
    <property type="entry name" value="RNase_H-like_EbsB-rel"/>
</dbReference>
<dbReference type="Proteomes" id="UP000593572">
    <property type="component" value="Unassembled WGS sequence"/>
</dbReference>